<keyword evidence="2" id="KW-1185">Reference proteome</keyword>
<gene>
    <name evidence="1" type="ORF">NC653_010528</name>
</gene>
<proteinExistence type="predicted"/>
<evidence type="ECO:0000313" key="2">
    <source>
        <dbReference type="Proteomes" id="UP001164929"/>
    </source>
</evidence>
<organism evidence="1 2">
    <name type="scientific">Populus alba x Populus x berolinensis</name>
    <dbReference type="NCBI Taxonomy" id="444605"/>
    <lineage>
        <taxon>Eukaryota</taxon>
        <taxon>Viridiplantae</taxon>
        <taxon>Streptophyta</taxon>
        <taxon>Embryophyta</taxon>
        <taxon>Tracheophyta</taxon>
        <taxon>Spermatophyta</taxon>
        <taxon>Magnoliopsida</taxon>
        <taxon>eudicotyledons</taxon>
        <taxon>Gunneridae</taxon>
        <taxon>Pentapetalae</taxon>
        <taxon>rosids</taxon>
        <taxon>fabids</taxon>
        <taxon>Malpighiales</taxon>
        <taxon>Salicaceae</taxon>
        <taxon>Saliceae</taxon>
        <taxon>Populus</taxon>
    </lineage>
</organism>
<evidence type="ECO:0000313" key="1">
    <source>
        <dbReference type="EMBL" id="KAJ6999806.1"/>
    </source>
</evidence>
<name>A0AAD6QZZ3_9ROSI</name>
<comment type="caution">
    <text evidence="1">The sequence shown here is derived from an EMBL/GenBank/DDBJ whole genome shotgun (WGS) entry which is preliminary data.</text>
</comment>
<dbReference type="Proteomes" id="UP001164929">
    <property type="component" value="Chromosome 4"/>
</dbReference>
<protein>
    <submittedName>
        <fullName evidence="1">Uncharacterized protein</fullName>
    </submittedName>
</protein>
<sequence length="58" mass="6874">MSRCYRWKFGPQETHINLKACRVPGHVRRDKQIYIINGGVGCVEGWSNEDRLGFYKRF</sequence>
<dbReference type="EMBL" id="JAQIZT010000004">
    <property type="protein sequence ID" value="KAJ6999806.1"/>
    <property type="molecule type" value="Genomic_DNA"/>
</dbReference>
<accession>A0AAD6QZZ3</accession>
<reference evidence="1 2" key="1">
    <citation type="journal article" date="2023" name="Mol. Ecol. Resour.">
        <title>Chromosome-level genome assembly of a triploid poplar Populus alba 'Berolinensis'.</title>
        <authorList>
            <person name="Chen S."/>
            <person name="Yu Y."/>
            <person name="Wang X."/>
            <person name="Wang S."/>
            <person name="Zhang T."/>
            <person name="Zhou Y."/>
            <person name="He R."/>
            <person name="Meng N."/>
            <person name="Wang Y."/>
            <person name="Liu W."/>
            <person name="Liu Z."/>
            <person name="Liu J."/>
            <person name="Guo Q."/>
            <person name="Huang H."/>
            <person name="Sederoff R.R."/>
            <person name="Wang G."/>
            <person name="Qu G."/>
            <person name="Chen S."/>
        </authorList>
    </citation>
    <scope>NUCLEOTIDE SEQUENCE [LARGE SCALE GENOMIC DNA]</scope>
    <source>
        <strain evidence="1">SC-2020</strain>
    </source>
</reference>
<dbReference type="AlphaFoldDB" id="A0AAD6QZZ3"/>